<dbReference type="CDD" id="cd06432">
    <property type="entry name" value="GT8_HUGT1_C_like"/>
    <property type="match status" value="1"/>
</dbReference>
<dbReference type="SUPFAM" id="SSF53448">
    <property type="entry name" value="Nucleotide-diphospho-sugar transferases"/>
    <property type="match status" value="1"/>
</dbReference>
<comment type="cofactor">
    <cofactor evidence="1">
        <name>Ca(2+)</name>
        <dbReference type="ChEBI" id="CHEBI:29108"/>
    </cofactor>
</comment>
<comment type="similarity">
    <text evidence="4">Belongs to the glycosyltransferase 8 family.</text>
</comment>
<evidence type="ECO:0000259" key="15">
    <source>
        <dbReference type="Pfam" id="PF18402"/>
    </source>
</evidence>
<dbReference type="InterPro" id="IPR029044">
    <property type="entry name" value="Nucleotide-diphossugar_trans"/>
</dbReference>
<dbReference type="InterPro" id="IPR040693">
    <property type="entry name" value="UGGT_TRXL_1"/>
</dbReference>
<dbReference type="FunFam" id="3.20.20.80:FF:000041">
    <property type="entry name" value="Beta-glucosidase 7"/>
    <property type="match status" value="1"/>
</dbReference>
<dbReference type="PANTHER" id="PTHR11226">
    <property type="entry name" value="UDP-GLUCOSE GLYCOPROTEIN:GLUCOSYLTRANSFERASE"/>
    <property type="match status" value="1"/>
</dbReference>
<dbReference type="Proteomes" id="UP001428341">
    <property type="component" value="Unassembled WGS sequence"/>
</dbReference>
<dbReference type="InterPro" id="IPR040694">
    <property type="entry name" value="UGGT_TRXL_2"/>
</dbReference>
<dbReference type="GO" id="GO:0051082">
    <property type="term" value="F:unfolded protein binding"/>
    <property type="evidence" value="ECO:0007669"/>
    <property type="project" value="TreeGrafter"/>
</dbReference>
<feature type="domain" description="UDP-glucose:glycoprotein glucosyltransferase thioredoxin-like" evidence="16">
    <location>
        <begin position="1498"/>
        <end position="1740"/>
    </location>
</feature>
<evidence type="ECO:0000256" key="11">
    <source>
        <dbReference type="SAM" id="Phobius"/>
    </source>
</evidence>
<evidence type="ECO:0000256" key="12">
    <source>
        <dbReference type="SAM" id="SignalP"/>
    </source>
</evidence>
<evidence type="ECO:0008006" key="20">
    <source>
        <dbReference type="Google" id="ProtNLM"/>
    </source>
</evidence>
<evidence type="ECO:0000256" key="2">
    <source>
        <dbReference type="ARBA" id="ARBA00004319"/>
    </source>
</evidence>
<dbReference type="Pfam" id="PF18403">
    <property type="entry name" value="Thioredoxin_15"/>
    <property type="match status" value="1"/>
</dbReference>
<feature type="domain" description="Glucosyltransferase 24 catalytic" evidence="17">
    <location>
        <begin position="2056"/>
        <end position="2325"/>
    </location>
</feature>
<dbReference type="GO" id="GO:0005788">
    <property type="term" value="C:endoplasmic reticulum lumen"/>
    <property type="evidence" value="ECO:0007669"/>
    <property type="project" value="UniProtKB-SubCell"/>
</dbReference>
<dbReference type="Pfam" id="PF18402">
    <property type="entry name" value="Thioredoxin_14"/>
    <property type="match status" value="1"/>
</dbReference>
<comment type="subcellular location">
    <subcellularLocation>
        <location evidence="2">Endoplasmic reticulum lumen</location>
    </subcellularLocation>
</comment>
<keyword evidence="6" id="KW-0808">Transferase</keyword>
<name>A0AAP0MLL1_9ROSI</name>
<comment type="pathway">
    <text evidence="3">Protein modification; protein glycosylation.</text>
</comment>
<dbReference type="InterPro" id="IPR040692">
    <property type="entry name" value="UGGT_TRXL_3"/>
</dbReference>
<evidence type="ECO:0000259" key="14">
    <source>
        <dbReference type="Pfam" id="PF18401"/>
    </source>
</evidence>
<dbReference type="SUPFAM" id="SSF51445">
    <property type="entry name" value="(Trans)glycosidases"/>
    <property type="match status" value="1"/>
</dbReference>
<dbReference type="Pfam" id="PF18401">
    <property type="entry name" value="Thioredoxin_13"/>
    <property type="match status" value="1"/>
</dbReference>
<dbReference type="InterPro" id="IPR040497">
    <property type="entry name" value="Glyco_transf_24"/>
</dbReference>
<dbReference type="GO" id="GO:0003980">
    <property type="term" value="F:UDP-glucose:glycoprotein glucosyltransferase activity"/>
    <property type="evidence" value="ECO:0007669"/>
    <property type="project" value="InterPro"/>
</dbReference>
<evidence type="ECO:0000256" key="6">
    <source>
        <dbReference type="ARBA" id="ARBA00022679"/>
    </source>
</evidence>
<evidence type="ECO:0000259" key="16">
    <source>
        <dbReference type="Pfam" id="PF18403"/>
    </source>
</evidence>
<feature type="transmembrane region" description="Helical" evidence="11">
    <location>
        <begin position="1144"/>
        <end position="1172"/>
    </location>
</feature>
<dbReference type="InterPro" id="IPR017853">
    <property type="entry name" value="GH"/>
</dbReference>
<dbReference type="Pfam" id="PF18404">
    <property type="entry name" value="Glyco_transf_24"/>
    <property type="match status" value="1"/>
</dbReference>
<feature type="domain" description="UGGT thioredoxin-like" evidence="15">
    <location>
        <begin position="1199"/>
        <end position="1475"/>
    </location>
</feature>
<comment type="caution">
    <text evidence="18">The sequence shown here is derived from an EMBL/GenBank/DDBJ whole genome shotgun (WGS) entry which is preliminary data.</text>
</comment>
<dbReference type="Gene3D" id="3.20.20.80">
    <property type="entry name" value="Glycosidases"/>
    <property type="match status" value="1"/>
</dbReference>
<evidence type="ECO:0000256" key="5">
    <source>
        <dbReference type="ARBA" id="ARBA00010838"/>
    </source>
</evidence>
<protein>
    <recommendedName>
        <fullName evidence="20">Beta-glucosidase</fullName>
    </recommendedName>
</protein>
<evidence type="ECO:0000313" key="18">
    <source>
        <dbReference type="EMBL" id="KAK9214327.1"/>
    </source>
</evidence>
<keyword evidence="19" id="KW-1185">Reference proteome</keyword>
<dbReference type="GO" id="GO:0018279">
    <property type="term" value="P:protein N-linked glycosylation via asparagine"/>
    <property type="evidence" value="ECO:0007669"/>
    <property type="project" value="TreeGrafter"/>
</dbReference>
<keyword evidence="11" id="KW-0472">Membrane</keyword>
<dbReference type="Pfam" id="PF18400">
    <property type="entry name" value="Thioredoxin_12"/>
    <property type="match status" value="1"/>
</dbReference>
<dbReference type="GO" id="GO:0004553">
    <property type="term" value="F:hydrolase activity, hydrolyzing O-glycosyl compounds"/>
    <property type="evidence" value="ECO:0007669"/>
    <property type="project" value="InterPro"/>
</dbReference>
<dbReference type="Gene3D" id="3.90.550.10">
    <property type="entry name" value="Spore Coat Polysaccharide Biosynthesis Protein SpsA, Chain A"/>
    <property type="match status" value="1"/>
</dbReference>
<sequence length="2366" mass="267168">MKAASFISTYLLIAFLCVTHAVDLDVRPDGLDTAGMSRKSFPEGFIFGTATSAYQVEGMTDKDGRGPCIWDPYVKAGNIANNATADLTVDQYHHYKEDIDIMAKLNFDAYRFSISWSRIFPNGTGEVNPLGVAYYNRLIDYMLEKGITPYANLYHYDLPLALQDKYNGLLSCDIVKDYADYADFCFKTFGDRVKNWFTFNEPRVIAALGFDNGINPPSRCSKGMGNCTAGNSATEPYIAAHNMILSHAAAVERFREKYQETQKGKIGILLDFVWYEPLTRSKADNLAAQRARDFHIGWFLHPITYGEYPRTMQEIVGERLPKFTDAEVEMVKGSIDYLGVNQYTTFYMFDPPWPKPNITGYQNDWNVGFAYDRKGVPVGPRANSGWLYIVPWGIYKAITYVKERYQNPTMILAENGMDDPGNVTFPQALHDATRVNYFRDYLSYLKKAVDDGANLIGYFAWSLLDNFEWLSGYTSRFGIVYVDYDNLKSSLGAVYTLDEYPLSDTEDSNSTTCSDSDSEDEDLVMAVHDPLQIKLAMQPSSLFRPHIKIILNPSEDTQVALTALIDIGAMCSFIREAWFESFNNIAAVSKTIFSSSSSEIFSFTRQMEYRFRSGFCVLIILVCVSLCGFASVCAQIQKPKNVQVAVRAKWSGTPLLLEAGELLASERKDLFWEFIEKWLHSEENDADSRTAKDCLKRIVRHGSSLLSESLASLFEFSLTLRSASPRLVLYRQLAEESLSSFPPFDDSNLKNEVGGASEANEKLETKKSDSLLVGVNPKSPGGKCCWVDTGGALFLEVSELLMWLRSPSELTGESFQQPELFDFDHVHAESSISSRTAILYGALGSDCFKEFHINLVQAAKEGKVMYVVRPVLPSGCEANVGNCGAVGAKDSLNLGGYGVELALKNMEYKAIDDSMIKEGVTLEDPRTEDLSQEVRGFVFSKLLERKPDLTSEIMSFRDYLLSSTTSETLEVWELKDLGHQTAQRIVHASDPLQSMQEISQNFPSVVSSLSRMKLNDSIKDEIVANQRYMPPGKSLMALNGALINIEDIDLYLLIDLVHQELSLADQFSKLKVMHADSVSQSDLVGFNINRTSFLYFLRIISRDHLRCILAEVASFYGHLVYVMTAADKFPKLFARNRETSLSCIFAEVAALCVVYVLFLNLLAMYSGIYVYAELLKIPRTITQKLLSTVPPAESSMFRVDFRSTHVQYLNNLEEDAMYKRWRSNINEILMPVFPGQLRYIRKNLFHAVYVLDPATVCGLEACFISVVIDMIMSLYENHFPLRFGVILYSSKFIKSIEINGGELHSPVAEDDSPVNEDISSLIIRLFLFIKESHGTQTAFQFLSNVNRLRMESADSADDDALEIHHVEGAFVETILPKAKTPPQDMLLKLEKEKTFMDQSQESSMFVFKLGLTKLKCCLLMNGLVSESSEEALLNAMNDELQRIQEQVYYGNINSYTDVLEKVLSESGINRYNPQIITDAKVKPKFISLASSFLGGETELKDINYLHSPETVDNVKPVTHLLAVDVTSKKGMKLLHEGIRFLIGGSKGARLGVLFSASREADLPSIIFVKAFEITASTYSHKKKVLEFLDQLCSFYERTYLLASSATADSTQAFIDKVCEFAEANGLSSKVYRASLPEYSKGEVRKQLNKVVQFLHRQLGVESGANAVITNGRVTFPIDESTFLSHDLSLLESVEFKHRIKHIWEIIEEVNWQETYPDIDPDMLTSKFVSDIILFVTSSMAMRDRSSESARFEILSAEYSAVVFNSENSTIHIDAVIDPLSPTGQKLSSLLRVLQRYAQPSMRIVLNPMSSLVDIPLKNYYRYVVPTMDDFSNTDYSISGPKAFFANMPLSKTLTMNLDVPEPWLVEPVIAVHDLDNILLEKLGDTRTLQAVFELEALVLTGHCSEKDHEPPRGLQLILGTKSTPHLVDTLVMANLGYWQMKVSPGVWYLQLAPGRSSELYVLKEDGNVNEDRSLSKRITINDLRGKVVHMEVVKKKGKENEKLLVSSDEDSHSQAEGHWNSNFLKWASGFIGGSEQSKKEKAAVDHGKVERHGKTINIFSIASGHLYERFLKIMILSVLKNTCRPVKFWFIKNYLSPQFKDVIPHMAQEYGFEYELITYKWPTWLHKQKEKQRIIWAYKILFLDVIFPLSLEKVIFVDADQVVRADMGELYDMDIKGRPLAYTPFCDNNKDMDGYRFWRQGFWKDHLRGRPYHISALYVVDLKRFRETAAGDNLRVFYETLSKDPNSLANLDQTDQSPQAEACAMKWDLYHHVEWLWCESWCGNATKSKAKTIDLCNNPMTKEPKLQGARRIVSEWPDLDSEARQFTAKILGEEVVTLETPAPVGPMQTSGSDASSKGDLESKAEL</sequence>
<keyword evidence="7 12" id="KW-0732">Signal</keyword>
<dbReference type="PANTHER" id="PTHR11226:SF0">
    <property type="entry name" value="UDP-GLUCOSE:GLYCOPROTEIN GLUCOSYLTRANSFERASE"/>
    <property type="match status" value="1"/>
</dbReference>
<evidence type="ECO:0000256" key="9">
    <source>
        <dbReference type="ARBA" id="ARBA00023180"/>
    </source>
</evidence>
<evidence type="ECO:0000259" key="17">
    <source>
        <dbReference type="Pfam" id="PF18404"/>
    </source>
</evidence>
<dbReference type="Pfam" id="PF06427">
    <property type="entry name" value="UDP-g_GGTase"/>
    <property type="match status" value="1"/>
</dbReference>
<keyword evidence="11" id="KW-1133">Transmembrane helix</keyword>
<dbReference type="PRINTS" id="PR00131">
    <property type="entry name" value="GLHYDRLASE1"/>
</dbReference>
<evidence type="ECO:0000256" key="7">
    <source>
        <dbReference type="ARBA" id="ARBA00022729"/>
    </source>
</evidence>
<evidence type="ECO:0000256" key="1">
    <source>
        <dbReference type="ARBA" id="ARBA00001913"/>
    </source>
</evidence>
<feature type="region of interest" description="Disordered" evidence="10">
    <location>
        <begin position="2339"/>
        <end position="2366"/>
    </location>
</feature>
<dbReference type="GO" id="GO:0036503">
    <property type="term" value="P:ERAD pathway"/>
    <property type="evidence" value="ECO:0007669"/>
    <property type="project" value="TreeGrafter"/>
</dbReference>
<dbReference type="EMBL" id="JBCGBO010000003">
    <property type="protein sequence ID" value="KAK9214327.1"/>
    <property type="molecule type" value="Genomic_DNA"/>
</dbReference>
<feature type="signal peptide" evidence="12">
    <location>
        <begin position="1"/>
        <end position="21"/>
    </location>
</feature>
<reference evidence="18 19" key="1">
    <citation type="submission" date="2024-05" db="EMBL/GenBank/DDBJ databases">
        <title>Haplotype-resolved chromosome-level genome assembly of Huyou (Citrus changshanensis).</title>
        <authorList>
            <person name="Miao C."/>
            <person name="Chen W."/>
            <person name="Wu Y."/>
            <person name="Wang L."/>
            <person name="Zhao S."/>
            <person name="Grierson D."/>
            <person name="Xu C."/>
            <person name="Chen K."/>
        </authorList>
    </citation>
    <scope>NUCLEOTIDE SEQUENCE [LARGE SCALE GENOMIC DNA]</scope>
    <source>
        <strain evidence="18">01-14</strain>
        <tissue evidence="18">Leaf</tissue>
    </source>
</reference>
<accession>A0AAP0MLL1</accession>
<gene>
    <name evidence="18" type="ORF">WN944_006316</name>
</gene>
<dbReference type="InterPro" id="IPR040525">
    <property type="entry name" value="UGGT_TRXL_4"/>
</dbReference>
<keyword evidence="9" id="KW-0325">Glycoprotein</keyword>
<evidence type="ECO:0000259" key="13">
    <source>
        <dbReference type="Pfam" id="PF18400"/>
    </source>
</evidence>
<feature type="chain" id="PRO_5043013170" description="Beta-glucosidase" evidence="12">
    <location>
        <begin position="22"/>
        <end position="2366"/>
    </location>
</feature>
<feature type="domain" description="UGGT thioredoxin-like" evidence="13">
    <location>
        <begin position="653"/>
        <end position="878"/>
    </location>
</feature>
<dbReference type="GO" id="GO:0005975">
    <property type="term" value="P:carbohydrate metabolic process"/>
    <property type="evidence" value="ECO:0007669"/>
    <property type="project" value="InterPro"/>
</dbReference>
<feature type="transmembrane region" description="Helical" evidence="11">
    <location>
        <begin position="611"/>
        <end position="634"/>
    </location>
</feature>
<evidence type="ECO:0000313" key="19">
    <source>
        <dbReference type="Proteomes" id="UP001428341"/>
    </source>
</evidence>
<dbReference type="InterPro" id="IPR001360">
    <property type="entry name" value="Glyco_hydro_1"/>
</dbReference>
<evidence type="ECO:0000256" key="3">
    <source>
        <dbReference type="ARBA" id="ARBA00004922"/>
    </source>
</evidence>
<dbReference type="Pfam" id="PF00232">
    <property type="entry name" value="Glyco_hydro_1"/>
    <property type="match status" value="1"/>
</dbReference>
<feature type="compositionally biased region" description="Basic and acidic residues" evidence="10">
    <location>
        <begin position="2356"/>
        <end position="2366"/>
    </location>
</feature>
<keyword evidence="8" id="KW-0256">Endoplasmic reticulum</keyword>
<evidence type="ECO:0000256" key="10">
    <source>
        <dbReference type="SAM" id="MobiDB-lite"/>
    </source>
</evidence>
<evidence type="ECO:0000256" key="4">
    <source>
        <dbReference type="ARBA" id="ARBA00006351"/>
    </source>
</evidence>
<organism evidence="18 19">
    <name type="scientific">Citrus x changshan-huyou</name>
    <dbReference type="NCBI Taxonomy" id="2935761"/>
    <lineage>
        <taxon>Eukaryota</taxon>
        <taxon>Viridiplantae</taxon>
        <taxon>Streptophyta</taxon>
        <taxon>Embryophyta</taxon>
        <taxon>Tracheophyta</taxon>
        <taxon>Spermatophyta</taxon>
        <taxon>Magnoliopsida</taxon>
        <taxon>eudicotyledons</taxon>
        <taxon>Gunneridae</taxon>
        <taxon>Pentapetalae</taxon>
        <taxon>rosids</taxon>
        <taxon>malvids</taxon>
        <taxon>Sapindales</taxon>
        <taxon>Rutaceae</taxon>
        <taxon>Aurantioideae</taxon>
        <taxon>Citrus</taxon>
    </lineage>
</organism>
<comment type="similarity">
    <text evidence="5">Belongs to the glycosyl hydrolase 1 family.</text>
</comment>
<feature type="domain" description="UGGT thioredoxin-like" evidence="14">
    <location>
        <begin position="965"/>
        <end position="1076"/>
    </location>
</feature>
<dbReference type="InterPro" id="IPR009448">
    <property type="entry name" value="UDP-g_GGtrans"/>
</dbReference>
<proteinExistence type="inferred from homology"/>
<keyword evidence="11" id="KW-0812">Transmembrane</keyword>
<evidence type="ECO:0000256" key="8">
    <source>
        <dbReference type="ARBA" id="ARBA00022824"/>
    </source>
</evidence>